<dbReference type="AlphaFoldDB" id="A0A068X3H0"/>
<keyword evidence="1" id="KW-0812">Transmembrane</keyword>
<feature type="transmembrane region" description="Helical" evidence="1">
    <location>
        <begin position="180"/>
        <end position="199"/>
    </location>
</feature>
<evidence type="ECO:0000313" key="2">
    <source>
        <dbReference type="EMBL" id="CDS24457.1"/>
    </source>
</evidence>
<organism evidence="2">
    <name type="scientific">Echinococcus granulosus</name>
    <name type="common">Hydatid tapeworm</name>
    <dbReference type="NCBI Taxonomy" id="6210"/>
    <lineage>
        <taxon>Eukaryota</taxon>
        <taxon>Metazoa</taxon>
        <taxon>Spiralia</taxon>
        <taxon>Lophotrochozoa</taxon>
        <taxon>Platyhelminthes</taxon>
        <taxon>Cestoda</taxon>
        <taxon>Eucestoda</taxon>
        <taxon>Cyclophyllidea</taxon>
        <taxon>Taeniidae</taxon>
        <taxon>Echinococcus</taxon>
        <taxon>Echinococcus granulosus group</taxon>
    </lineage>
</organism>
<proteinExistence type="predicted"/>
<dbReference type="EMBL" id="LK028606">
    <property type="protein sequence ID" value="CDS24457.1"/>
    <property type="molecule type" value="Genomic_DNA"/>
</dbReference>
<dbReference type="Proteomes" id="UP000492820">
    <property type="component" value="Unassembled WGS sequence"/>
</dbReference>
<reference evidence="2 3" key="1">
    <citation type="journal article" date="2013" name="Nature">
        <title>The genomes of four tapeworm species reveal adaptations to parasitism.</title>
        <authorList>
            <person name="Tsai I.J."/>
            <person name="Zarowiecki M."/>
            <person name="Holroyd N."/>
            <person name="Garciarrubio A."/>
            <person name="Sanchez-Flores A."/>
            <person name="Brooks K.L."/>
            <person name="Tracey A."/>
            <person name="Bobes R.J."/>
            <person name="Fragoso G."/>
            <person name="Sciutto E."/>
            <person name="Aslett M."/>
            <person name="Beasley H."/>
            <person name="Bennett H.M."/>
            <person name="Cai J."/>
            <person name="Camicia F."/>
            <person name="Clark R."/>
            <person name="Cucher M."/>
            <person name="De Silva N."/>
            <person name="Day T.A."/>
            <person name="Deplazes P."/>
            <person name="Estrada K."/>
            <person name="Fernandez C."/>
            <person name="Holland P.W."/>
            <person name="Hou J."/>
            <person name="Hu S."/>
            <person name="Huckvale T."/>
            <person name="Hung S.S."/>
            <person name="Kamenetzky L."/>
            <person name="Keane J.A."/>
            <person name="Kiss F."/>
            <person name="Koziol U."/>
            <person name="Lambert O."/>
            <person name="Liu K."/>
            <person name="Luo X."/>
            <person name="Luo Y."/>
            <person name="Macchiaroli N."/>
            <person name="Nichol S."/>
            <person name="Paps J."/>
            <person name="Parkinson J."/>
            <person name="Pouchkina-Stantcheva N."/>
            <person name="Riddiford N."/>
            <person name="Rosenzvit M."/>
            <person name="Salinas G."/>
            <person name="Wasmuth J.D."/>
            <person name="Zamanian M."/>
            <person name="Zheng Y."/>
            <person name="Cai X."/>
            <person name="Soberon X."/>
            <person name="Olson P.D."/>
            <person name="Laclette J.P."/>
            <person name="Brehm K."/>
            <person name="Berriman M."/>
            <person name="Garciarrubio A."/>
            <person name="Bobes R.J."/>
            <person name="Fragoso G."/>
            <person name="Sanchez-Flores A."/>
            <person name="Estrada K."/>
            <person name="Cevallos M.A."/>
            <person name="Morett E."/>
            <person name="Gonzalez V."/>
            <person name="Portillo T."/>
            <person name="Ochoa-Leyva A."/>
            <person name="Jose M.V."/>
            <person name="Sciutto E."/>
            <person name="Landa A."/>
            <person name="Jimenez L."/>
            <person name="Valdes V."/>
            <person name="Carrero J.C."/>
            <person name="Larralde C."/>
            <person name="Morales-Montor J."/>
            <person name="Limon-Lason J."/>
            <person name="Soberon X."/>
            <person name="Laclette J.P."/>
        </authorList>
    </citation>
    <scope>NUCLEOTIDE SEQUENCE [LARGE SCALE GENOMIC DNA]</scope>
</reference>
<accession>A0A068X3H0</accession>
<sequence length="333" mass="38193">MFSRLVVRQGYRFPHLLNTLRTFSTASTAPECVDVYVSADRAKFYKSLGIFCLAQGSVWLIFGQYLRLKCGQPVTWEVMKGDVCELTRRLADRLEYWTPDAVAKVIFRSRKAPLVEEKAVKLTEEKVVKVDYAEKAETEKGEKRSGVEILADRMREALGVKTGTANGDEARQERDRSKQLMPYLCFIMGVFTLFVGGFIPRRVIRRVSLVQWKSTQCVPNGRNNPMMRVNTYGWFGLFPRSGALFTTQLSNIRATAEYREGNRFMSLIIAKRPFAFYLERPEAEFILPEYFEHLNSEAISRQYATAPHTTLPTYAEPVHQVLSTAKRSRRIIG</sequence>
<keyword evidence="1" id="KW-1133">Transmembrane helix</keyword>
<dbReference type="InterPro" id="IPR045325">
    <property type="entry name" value="TMEM70/TMEM186/TMEM223"/>
</dbReference>
<protein>
    <submittedName>
        <fullName evidence="2 4">Expressed conserved protein</fullName>
    </submittedName>
</protein>
<dbReference type="WBParaSite" id="EgrG_000332800">
    <property type="protein sequence ID" value="EgrG_000332800"/>
    <property type="gene ID" value="EgrG_000332800"/>
</dbReference>
<name>A0A068X3H0_ECHGR</name>
<evidence type="ECO:0000313" key="4">
    <source>
        <dbReference type="WBParaSite" id="EgrG_000332800"/>
    </source>
</evidence>
<keyword evidence="1" id="KW-0472">Membrane</keyword>
<dbReference type="OrthoDB" id="6254155at2759"/>
<evidence type="ECO:0000313" key="3">
    <source>
        <dbReference type="Proteomes" id="UP000492820"/>
    </source>
</evidence>
<evidence type="ECO:0000256" key="1">
    <source>
        <dbReference type="SAM" id="Phobius"/>
    </source>
</evidence>
<reference evidence="4" key="3">
    <citation type="submission" date="2020-10" db="UniProtKB">
        <authorList>
            <consortium name="WormBaseParasite"/>
        </authorList>
    </citation>
    <scope>IDENTIFICATION</scope>
</reference>
<reference evidence="2" key="2">
    <citation type="submission" date="2014-06" db="EMBL/GenBank/DDBJ databases">
        <authorList>
            <person name="Aslett M."/>
        </authorList>
    </citation>
    <scope>NUCLEOTIDE SEQUENCE</scope>
</reference>
<gene>
    <name evidence="4" type="primary">EGR_05211</name>
    <name evidence="2" type="ORF">EgrG_000332800</name>
</gene>
<dbReference type="Pfam" id="PF06979">
    <property type="entry name" value="TMEM70"/>
    <property type="match status" value="1"/>
</dbReference>